<gene>
    <name evidence="4" type="ORF">BWK73_17135</name>
</gene>
<feature type="region of interest" description="Disordered" evidence="3">
    <location>
        <begin position="65"/>
        <end position="87"/>
    </location>
</feature>
<sequence>MPIGTHYSTSLNRQDRYAQIANGGANRERTPSMMTLNNNLTTNMTGLENLLTLLYTLMQQISGQTFNTPQQPEPQPAPQATPPLSDTQYDQQFRDNLLKNIGEVGDGWEFSDKLVELPNSALNQPETRQYRDTQGKRQQETVLERNNYWEVVQRGADRHLVMRETDNAGQAVKPSEALQDIFAHRENYQFDCATPMRLLNLKATLDTVGADDFDQHSGRLQLSSWYDQHDNSRFDGGFISSVRTAEAGTINVKDKTNNAGETALFDPGKGDKLTPGNVYYFDLPGDTSSERQGWNAVYLGTGNNGSHQFWSSSIGEVAVNFANNGWIASAGFDDYYLGAAVSAPNTDRLRSWDTTRG</sequence>
<keyword evidence="1" id="KW-0808">Transferase</keyword>
<accession>A0A1Y1QR46</accession>
<evidence type="ECO:0000256" key="3">
    <source>
        <dbReference type="SAM" id="MobiDB-lite"/>
    </source>
</evidence>
<dbReference type="GO" id="GO:0030435">
    <property type="term" value="P:sporulation resulting in formation of a cellular spore"/>
    <property type="evidence" value="ECO:0007669"/>
    <property type="project" value="UniProtKB-KW"/>
</dbReference>
<dbReference type="GO" id="GO:0003810">
    <property type="term" value="F:protein-glutamine gamma-glutamyltransferase activity"/>
    <property type="evidence" value="ECO:0007669"/>
    <property type="project" value="InterPro"/>
</dbReference>
<comment type="caution">
    <text evidence="4">The sequence shown here is derived from an EMBL/GenBank/DDBJ whole genome shotgun (WGS) entry which is preliminary data.</text>
</comment>
<name>A0A1Y1QR46_9GAMM</name>
<evidence type="ECO:0000256" key="1">
    <source>
        <dbReference type="ARBA" id="ARBA00022679"/>
    </source>
</evidence>
<dbReference type="Pfam" id="PF20085">
    <property type="entry name" value="TGL"/>
    <property type="match status" value="1"/>
</dbReference>
<organism evidence="4 5">
    <name type="scientific">Thiothrix lacustris</name>
    <dbReference type="NCBI Taxonomy" id="525917"/>
    <lineage>
        <taxon>Bacteria</taxon>
        <taxon>Pseudomonadati</taxon>
        <taxon>Pseudomonadota</taxon>
        <taxon>Gammaproteobacteria</taxon>
        <taxon>Thiotrichales</taxon>
        <taxon>Thiotrichaceae</taxon>
        <taxon>Thiothrix</taxon>
    </lineage>
</organism>
<protein>
    <submittedName>
        <fullName evidence="4">Uncharacterized protein</fullName>
    </submittedName>
</protein>
<dbReference type="Proteomes" id="UP000192491">
    <property type="component" value="Unassembled WGS sequence"/>
</dbReference>
<evidence type="ECO:0000256" key="2">
    <source>
        <dbReference type="ARBA" id="ARBA00022969"/>
    </source>
</evidence>
<reference evidence="4 5" key="1">
    <citation type="submission" date="2017-01" db="EMBL/GenBank/DDBJ databases">
        <title>Novel large sulfur bacteria in the metagenomes of groundwater-fed chemosynthetic microbial mats in the Lake Huron basin.</title>
        <authorList>
            <person name="Sharrar A.M."/>
            <person name="Flood B.E."/>
            <person name="Bailey J.V."/>
            <person name="Jones D.S."/>
            <person name="Biddanda B."/>
            <person name="Ruberg S.A."/>
            <person name="Marcus D.N."/>
            <person name="Dick G.J."/>
        </authorList>
    </citation>
    <scope>NUCLEOTIDE SEQUENCE [LARGE SCALE GENOMIC DNA]</scope>
    <source>
        <strain evidence="4">A8</strain>
    </source>
</reference>
<dbReference type="InterPro" id="IPR020916">
    <property type="entry name" value="Gln_gamma-glutamylTfrase_bac"/>
</dbReference>
<dbReference type="EMBL" id="MTEJ01000084">
    <property type="protein sequence ID" value="OQX11607.1"/>
    <property type="molecule type" value="Genomic_DNA"/>
</dbReference>
<evidence type="ECO:0000313" key="4">
    <source>
        <dbReference type="EMBL" id="OQX11607.1"/>
    </source>
</evidence>
<dbReference type="AlphaFoldDB" id="A0A1Y1QR46"/>
<proteinExistence type="predicted"/>
<keyword evidence="2" id="KW-0749">Sporulation</keyword>
<feature type="compositionally biased region" description="Pro residues" evidence="3">
    <location>
        <begin position="71"/>
        <end position="81"/>
    </location>
</feature>
<evidence type="ECO:0000313" key="5">
    <source>
        <dbReference type="Proteomes" id="UP000192491"/>
    </source>
</evidence>